<protein>
    <recommendedName>
        <fullName evidence="5">DUF3576 domain-containing protein</fullName>
    </recommendedName>
</protein>
<accession>A0A2N3PRU5</accession>
<reference evidence="4" key="1">
    <citation type="submission" date="2017-12" db="EMBL/GenBank/DDBJ databases">
        <title>Draft genome sequence of Telmatospirillum siberiense 26-4b1T, an acidotolerant peatland alphaproteobacterium potentially involved in sulfur cycling.</title>
        <authorList>
            <person name="Hausmann B."/>
            <person name="Pjevac P."/>
            <person name="Schreck K."/>
            <person name="Herbold C.W."/>
            <person name="Daims H."/>
            <person name="Wagner M."/>
            <person name="Pester M."/>
            <person name="Loy A."/>
        </authorList>
    </citation>
    <scope>NUCLEOTIDE SEQUENCE [LARGE SCALE GENOMIC DNA]</scope>
    <source>
        <strain evidence="4">26-4b1</strain>
    </source>
</reference>
<proteinExistence type="predicted"/>
<name>A0A2N3PRU5_9PROT</name>
<comment type="caution">
    <text evidence="3">The sequence shown here is derived from an EMBL/GenBank/DDBJ whole genome shotgun (WGS) entry which is preliminary data.</text>
</comment>
<dbReference type="AlphaFoldDB" id="A0A2N3PRU5"/>
<organism evidence="3 4">
    <name type="scientific">Telmatospirillum siberiense</name>
    <dbReference type="NCBI Taxonomy" id="382514"/>
    <lineage>
        <taxon>Bacteria</taxon>
        <taxon>Pseudomonadati</taxon>
        <taxon>Pseudomonadota</taxon>
        <taxon>Alphaproteobacteria</taxon>
        <taxon>Rhodospirillales</taxon>
        <taxon>Rhodospirillaceae</taxon>
        <taxon>Telmatospirillum</taxon>
    </lineage>
</organism>
<evidence type="ECO:0000313" key="3">
    <source>
        <dbReference type="EMBL" id="PKU23128.1"/>
    </source>
</evidence>
<evidence type="ECO:0000313" key="4">
    <source>
        <dbReference type="Proteomes" id="UP000233293"/>
    </source>
</evidence>
<keyword evidence="2" id="KW-0732">Signal</keyword>
<sequence>MKMKAGAASIGLVVLLGLAACSGNALAPSSARSDGSPAAPSFSQFSDIPIPAKARMDVDQSLLLGHGESWVGRLVYTTGGGTGPIYDLYKSDMPGFGWQEITSVRASISIQTWQRADRIATVQIRDTTFGVETIITVAPAIGAGTGGGGGGSYATPPAPAAAPQPSVSRQPLR</sequence>
<evidence type="ECO:0000256" key="2">
    <source>
        <dbReference type="SAM" id="SignalP"/>
    </source>
</evidence>
<feature type="region of interest" description="Disordered" evidence="1">
    <location>
        <begin position="147"/>
        <end position="173"/>
    </location>
</feature>
<evidence type="ECO:0000256" key="1">
    <source>
        <dbReference type="SAM" id="MobiDB-lite"/>
    </source>
</evidence>
<feature type="chain" id="PRO_5014600111" description="DUF3576 domain-containing protein" evidence="2">
    <location>
        <begin position="28"/>
        <end position="173"/>
    </location>
</feature>
<feature type="signal peptide" evidence="2">
    <location>
        <begin position="1"/>
        <end position="27"/>
    </location>
</feature>
<keyword evidence="4" id="KW-1185">Reference proteome</keyword>
<evidence type="ECO:0008006" key="5">
    <source>
        <dbReference type="Google" id="ProtNLM"/>
    </source>
</evidence>
<gene>
    <name evidence="3" type="ORF">CWS72_18030</name>
</gene>
<dbReference type="PROSITE" id="PS51257">
    <property type="entry name" value="PROKAR_LIPOPROTEIN"/>
    <property type="match status" value="1"/>
</dbReference>
<dbReference type="EMBL" id="PIUM01000023">
    <property type="protein sequence ID" value="PKU23128.1"/>
    <property type="molecule type" value="Genomic_DNA"/>
</dbReference>
<dbReference type="Proteomes" id="UP000233293">
    <property type="component" value="Unassembled WGS sequence"/>
</dbReference>